<feature type="repeat" description="ANK" evidence="3">
    <location>
        <begin position="536"/>
        <end position="569"/>
    </location>
</feature>
<feature type="repeat" description="ANK" evidence="3">
    <location>
        <begin position="335"/>
        <end position="372"/>
    </location>
</feature>
<dbReference type="PROSITE" id="PS50297">
    <property type="entry name" value="ANK_REP_REGION"/>
    <property type="match status" value="4"/>
</dbReference>
<dbReference type="PROSITE" id="PS50088">
    <property type="entry name" value="ANK_REPEAT"/>
    <property type="match status" value="7"/>
</dbReference>
<protein>
    <recommendedName>
        <fullName evidence="6">Ankyrin repeat protein</fullName>
    </recommendedName>
</protein>
<dbReference type="KEGG" id="aqu:109585929"/>
<keyword evidence="5" id="KW-1185">Reference proteome</keyword>
<evidence type="ECO:0000256" key="3">
    <source>
        <dbReference type="PROSITE-ProRule" id="PRU00023"/>
    </source>
</evidence>
<feature type="repeat" description="ANK" evidence="3">
    <location>
        <begin position="302"/>
        <end position="334"/>
    </location>
</feature>
<dbReference type="SUPFAM" id="SSF48403">
    <property type="entry name" value="Ankyrin repeat"/>
    <property type="match status" value="2"/>
</dbReference>
<dbReference type="RefSeq" id="XP_019857637.1">
    <property type="nucleotide sequence ID" value="XM_020002078.1"/>
</dbReference>
<dbReference type="Proteomes" id="UP000007879">
    <property type="component" value="Unassembled WGS sequence"/>
</dbReference>
<feature type="repeat" description="ANK" evidence="3">
    <location>
        <begin position="571"/>
        <end position="604"/>
    </location>
</feature>
<keyword evidence="2 3" id="KW-0040">ANK repeat</keyword>
<sequence length="661" mass="72623">MLACQNGHTQIVELLLKEQVDPNIQTNDQFTSLIIACSAQIDNIEIVRLLLQYGADPNAKIDKTGTTPLLLAVNFGRSEILTELINVGANVSETFSMPPKPFINAIIRVPISGNCEVICNLSTGDVTFINSTGSSSVLYNLKQLKLTLIQCAVGMVALNEGKEKFLQSMKQGIMNIGKISQFGMEIDSKEIIEVLSQVSIDKRLEVLKVLSLRCPDNDSYTLMLAAMWGLTQVVDLLLEAGYDPQKPLSSSKTFEQFTKTFHQVAELDFTYPSLVAACSEGHLEVVKLLLRKTHDINHQQETGETFLMLACDCGHKDIVLTLLENGADPNICDNKGNSALHYVLLSNSSGDNILDIIQTLLSWNINVNAQNNNGMTPLLTACSKGYTEAILLLLLDKADPNITDNKGKTALMYTCENGHSEIVEHLLRTYETDPLQKSNNGISALSYAAYSGSIEVINILLHKHNPDQEEIEKAVTAACYGGHKESIKLLADKINLTNLKKDILTACVSDDMTLFVQVIAKQASFDFLYTPLIESTGLTPLMIAASCGSDRVVQTLLQRYGADVNQQDKLLNYSPLMYAVSGSKSTSTVQYLLDNYANVNVISKNKKTPLDIAKSKEIAQLLKKMGGKTYSSLMAVPGTEDRALLNTQERFTIIKFMSPMI</sequence>
<dbReference type="GeneID" id="109585929"/>
<feature type="repeat" description="ANK" evidence="3">
    <location>
        <begin position="1"/>
        <end position="27"/>
    </location>
</feature>
<reference evidence="4" key="2">
    <citation type="submission" date="2024-06" db="UniProtKB">
        <authorList>
            <consortium name="EnsemblMetazoa"/>
        </authorList>
    </citation>
    <scope>IDENTIFICATION</scope>
</reference>
<keyword evidence="1" id="KW-0677">Repeat</keyword>
<name>A0AAN0JKT3_AMPQE</name>
<evidence type="ECO:0000256" key="1">
    <source>
        <dbReference type="ARBA" id="ARBA00022737"/>
    </source>
</evidence>
<proteinExistence type="predicted"/>
<evidence type="ECO:0008006" key="6">
    <source>
        <dbReference type="Google" id="ProtNLM"/>
    </source>
</evidence>
<dbReference type="PANTHER" id="PTHR24166">
    <property type="entry name" value="ROLLING PEBBLES, ISOFORM B"/>
    <property type="match status" value="1"/>
</dbReference>
<evidence type="ECO:0000256" key="2">
    <source>
        <dbReference type="ARBA" id="ARBA00023043"/>
    </source>
</evidence>
<dbReference type="PANTHER" id="PTHR24166:SF48">
    <property type="entry name" value="PROTEIN VAPYRIN"/>
    <property type="match status" value="1"/>
</dbReference>
<dbReference type="AlphaFoldDB" id="A0AAN0JKT3"/>
<organism evidence="4 5">
    <name type="scientific">Amphimedon queenslandica</name>
    <name type="common">Sponge</name>
    <dbReference type="NCBI Taxonomy" id="400682"/>
    <lineage>
        <taxon>Eukaryota</taxon>
        <taxon>Metazoa</taxon>
        <taxon>Porifera</taxon>
        <taxon>Demospongiae</taxon>
        <taxon>Heteroscleromorpha</taxon>
        <taxon>Haplosclerida</taxon>
        <taxon>Niphatidae</taxon>
        <taxon>Amphimedon</taxon>
    </lineage>
</organism>
<dbReference type="EnsemblMetazoa" id="XM_020002078.1">
    <property type="protein sequence ID" value="XP_019857637.1"/>
    <property type="gene ID" value="LOC109585929"/>
</dbReference>
<dbReference type="Pfam" id="PF12796">
    <property type="entry name" value="Ank_2"/>
    <property type="match status" value="4"/>
</dbReference>
<dbReference type="Gene3D" id="1.25.40.20">
    <property type="entry name" value="Ankyrin repeat-containing domain"/>
    <property type="match status" value="4"/>
</dbReference>
<dbReference type="InterPro" id="IPR050889">
    <property type="entry name" value="Dendritic_Spine_Reg/Scaffold"/>
</dbReference>
<evidence type="ECO:0000313" key="5">
    <source>
        <dbReference type="Proteomes" id="UP000007879"/>
    </source>
</evidence>
<evidence type="ECO:0000313" key="4">
    <source>
        <dbReference type="EnsemblMetazoa" id="XP_019857637.1"/>
    </source>
</evidence>
<dbReference type="InterPro" id="IPR036770">
    <property type="entry name" value="Ankyrin_rpt-contain_sf"/>
</dbReference>
<accession>A0AAN0JKT3</accession>
<feature type="repeat" description="ANK" evidence="3">
    <location>
        <begin position="373"/>
        <end position="405"/>
    </location>
</feature>
<dbReference type="InterPro" id="IPR002110">
    <property type="entry name" value="Ankyrin_rpt"/>
</dbReference>
<feature type="repeat" description="ANK" evidence="3">
    <location>
        <begin position="64"/>
        <end position="96"/>
    </location>
</feature>
<reference evidence="5" key="1">
    <citation type="journal article" date="2010" name="Nature">
        <title>The Amphimedon queenslandica genome and the evolution of animal complexity.</title>
        <authorList>
            <person name="Srivastava M."/>
            <person name="Simakov O."/>
            <person name="Chapman J."/>
            <person name="Fahey B."/>
            <person name="Gauthier M.E."/>
            <person name="Mitros T."/>
            <person name="Richards G.S."/>
            <person name="Conaco C."/>
            <person name="Dacre M."/>
            <person name="Hellsten U."/>
            <person name="Larroux C."/>
            <person name="Putnam N.H."/>
            <person name="Stanke M."/>
            <person name="Adamska M."/>
            <person name="Darling A."/>
            <person name="Degnan S.M."/>
            <person name="Oakley T.H."/>
            <person name="Plachetzki D.C."/>
            <person name="Zhai Y."/>
            <person name="Adamski M."/>
            <person name="Calcino A."/>
            <person name="Cummins S.F."/>
            <person name="Goodstein D.M."/>
            <person name="Harris C."/>
            <person name="Jackson D.J."/>
            <person name="Leys S.P."/>
            <person name="Shu S."/>
            <person name="Woodcroft B.J."/>
            <person name="Vervoort M."/>
            <person name="Kosik K.S."/>
            <person name="Manning G."/>
            <person name="Degnan B.M."/>
            <person name="Rokhsar D.S."/>
        </authorList>
    </citation>
    <scope>NUCLEOTIDE SEQUENCE [LARGE SCALE GENOMIC DNA]</scope>
</reference>
<dbReference type="SMART" id="SM00248">
    <property type="entry name" value="ANK"/>
    <property type="match status" value="13"/>
</dbReference>